<evidence type="ECO:0000256" key="1">
    <source>
        <dbReference type="ARBA" id="ARBA00022669"/>
    </source>
</evidence>
<dbReference type="Gene3D" id="3.10.250.10">
    <property type="entry name" value="SRCR-like domain"/>
    <property type="match status" value="2"/>
</dbReference>
<evidence type="ECO:0000313" key="10">
    <source>
        <dbReference type="Proteomes" id="UP001152320"/>
    </source>
</evidence>
<dbReference type="EMBL" id="JAIZAY010000010">
    <property type="protein sequence ID" value="KAJ8034631.1"/>
    <property type="molecule type" value="Genomic_DNA"/>
</dbReference>
<dbReference type="PROSITE" id="PS00420">
    <property type="entry name" value="SRCR_1"/>
    <property type="match status" value="1"/>
</dbReference>
<keyword evidence="2" id="KW-0732">Signal</keyword>
<keyword evidence="10" id="KW-1185">Reference proteome</keyword>
<feature type="domain" description="SRCR" evidence="7">
    <location>
        <begin position="1"/>
        <end position="26"/>
    </location>
</feature>
<dbReference type="PANTHER" id="PTHR45817:SF8">
    <property type="entry name" value="LYSYL OXIDASE HOMOLOG 1"/>
    <property type="match status" value="1"/>
</dbReference>
<dbReference type="PRINTS" id="PR00258">
    <property type="entry name" value="SPERACTRCPTR"/>
</dbReference>
<evidence type="ECO:0000259" key="7">
    <source>
        <dbReference type="PROSITE" id="PS50287"/>
    </source>
</evidence>
<keyword evidence="3 5" id="KW-1015">Disulfide bond</keyword>
<dbReference type="PROSITE" id="PS50287">
    <property type="entry name" value="SRCR_2"/>
    <property type="match status" value="3"/>
</dbReference>
<reference evidence="9" key="1">
    <citation type="submission" date="2021-10" db="EMBL/GenBank/DDBJ databases">
        <title>Tropical sea cucumber genome reveals ecological adaptation and Cuvierian tubules defense mechanism.</title>
        <authorList>
            <person name="Chen T."/>
        </authorList>
    </citation>
    <scope>NUCLEOTIDE SEQUENCE</scope>
    <source>
        <strain evidence="9">Nanhai2018</strain>
        <tissue evidence="9">Muscle</tissue>
    </source>
</reference>
<dbReference type="GO" id="GO:0008061">
    <property type="term" value="F:chitin binding"/>
    <property type="evidence" value="ECO:0007669"/>
    <property type="project" value="UniProtKB-UniRule"/>
</dbReference>
<feature type="disulfide bond" evidence="5">
    <location>
        <begin position="102"/>
        <end position="112"/>
    </location>
</feature>
<dbReference type="PANTHER" id="PTHR45817">
    <property type="entry name" value="LYSYL OXIDASE-LIKE-RELATED"/>
    <property type="match status" value="1"/>
</dbReference>
<dbReference type="Gene3D" id="3.30.60.10">
    <property type="entry name" value="Endochitinase-like"/>
    <property type="match status" value="2"/>
</dbReference>
<dbReference type="Pfam" id="PF00530">
    <property type="entry name" value="SRCR"/>
    <property type="match status" value="2"/>
</dbReference>
<keyword evidence="4" id="KW-0325">Glycoprotein</keyword>
<dbReference type="InterPro" id="IPR050912">
    <property type="entry name" value="LOX-like_protein"/>
</dbReference>
<evidence type="ECO:0000256" key="6">
    <source>
        <dbReference type="PROSITE-ProRule" id="PRU00261"/>
    </source>
</evidence>
<dbReference type="SUPFAM" id="SSF56487">
    <property type="entry name" value="SRCR-like"/>
    <property type="match status" value="2"/>
</dbReference>
<dbReference type="SMART" id="SM00202">
    <property type="entry name" value="SR"/>
    <property type="match status" value="2"/>
</dbReference>
<dbReference type="GO" id="GO:0004720">
    <property type="term" value="F:protein-lysine 6-oxidase activity"/>
    <property type="evidence" value="ECO:0007669"/>
    <property type="project" value="TreeGrafter"/>
</dbReference>
<dbReference type="SMART" id="SM00270">
    <property type="entry name" value="ChtBD1"/>
    <property type="match status" value="3"/>
</dbReference>
<feature type="domain" description="SRCR" evidence="7">
    <location>
        <begin position="36"/>
        <end position="133"/>
    </location>
</feature>
<dbReference type="InterPro" id="IPR001002">
    <property type="entry name" value="Chitin-bd_1"/>
</dbReference>
<dbReference type="GO" id="GO:0005615">
    <property type="term" value="C:extracellular space"/>
    <property type="evidence" value="ECO:0007669"/>
    <property type="project" value="TreeGrafter"/>
</dbReference>
<dbReference type="InterPro" id="IPR036861">
    <property type="entry name" value="Endochitinase-like_sf"/>
</dbReference>
<evidence type="ECO:0000256" key="3">
    <source>
        <dbReference type="ARBA" id="ARBA00023157"/>
    </source>
</evidence>
<feature type="domain" description="SRCR" evidence="7">
    <location>
        <begin position="143"/>
        <end position="243"/>
    </location>
</feature>
<evidence type="ECO:0000259" key="8">
    <source>
        <dbReference type="PROSITE" id="PS50941"/>
    </source>
</evidence>
<dbReference type="SUPFAM" id="SSF57016">
    <property type="entry name" value="Plant lectins/antimicrobial peptides"/>
    <property type="match status" value="2"/>
</dbReference>
<protein>
    <submittedName>
        <fullName evidence="9">Neurotrypsin</fullName>
    </submittedName>
</protein>
<evidence type="ECO:0000256" key="5">
    <source>
        <dbReference type="PROSITE-ProRule" id="PRU00196"/>
    </source>
</evidence>
<sequence>MRLVDEYSNSSGRVEVLIGEMWRSVCIDAENSVQDVRLAEGYSTSSGRIEVMIDGRWGGVCTDKWNLTDARVVCRQLGYQTTIAISVSYDEYGSVWVNDVHCRGNETSLSECKQAQIWQHECSSRYSAGVVCGVDAENSVQDVRLVDGYSNSSGRVEVLIGEMWRSVCSEGWDLQQADMVCRHLGYHTAFDVLVLPFFYDSYEIIWREKFQCNGNETSLSECKQAQIWQHECSSRYSAGVVCGELEIGVRYDGRCGYQYPLLNGQPSKFDPDSEGSCCSKHGWCGNGPEYCACNGCIDFRERWVRSDGRCGSQYPFTNGQPGECDPDSKRSCCSESGWCGQSPDNCTCFGCIDYRDLERGVRSDGRCGPEYRLTSGQPGRCDPESEGSCCSSYGWCGNSPDHCTCDGCIDYRDCFVFASTSLLRIYVTDRRGGREKTLGGGG</sequence>
<dbReference type="PROSITE" id="PS50941">
    <property type="entry name" value="CHIT_BIND_I_2"/>
    <property type="match status" value="2"/>
</dbReference>
<dbReference type="OrthoDB" id="536948at2759"/>
<comment type="caution">
    <text evidence="9">The sequence shown here is derived from an EMBL/GenBank/DDBJ whole genome shotgun (WGS) entry which is preliminary data.</text>
</comment>
<accession>A0A9Q1BXD9</accession>
<dbReference type="CDD" id="cd10909">
    <property type="entry name" value="ChtBD1_GH18_2"/>
    <property type="match status" value="2"/>
</dbReference>
<feature type="domain" description="Chitin-binding type-1" evidence="8">
    <location>
        <begin position="252"/>
        <end position="312"/>
    </location>
</feature>
<evidence type="ECO:0000313" key="9">
    <source>
        <dbReference type="EMBL" id="KAJ8034631.1"/>
    </source>
</evidence>
<evidence type="ECO:0000256" key="2">
    <source>
        <dbReference type="ARBA" id="ARBA00022729"/>
    </source>
</evidence>
<feature type="disulfide bond" evidence="5">
    <location>
        <begin position="212"/>
        <end position="222"/>
    </location>
</feature>
<proteinExistence type="predicted"/>
<comment type="caution">
    <text evidence="5">Lacks conserved residue(s) required for the propagation of feature annotation.</text>
</comment>
<name>A0A9Q1BXD9_HOLLE</name>
<feature type="domain" description="Chitin-binding type-1" evidence="8">
    <location>
        <begin position="364"/>
        <end position="416"/>
    </location>
</feature>
<dbReference type="InterPro" id="IPR036772">
    <property type="entry name" value="SRCR-like_dom_sf"/>
</dbReference>
<dbReference type="GO" id="GO:0030199">
    <property type="term" value="P:collagen fibril organization"/>
    <property type="evidence" value="ECO:0007669"/>
    <property type="project" value="TreeGrafter"/>
</dbReference>
<feature type="disulfide bond" evidence="6">
    <location>
        <begin position="389"/>
        <end position="403"/>
    </location>
</feature>
<dbReference type="AlphaFoldDB" id="A0A9Q1BXD9"/>
<feature type="disulfide bond" evidence="5">
    <location>
        <begin position="181"/>
        <end position="242"/>
    </location>
</feature>
<evidence type="ECO:0000256" key="4">
    <source>
        <dbReference type="ARBA" id="ARBA00023180"/>
    </source>
</evidence>
<dbReference type="InterPro" id="IPR001190">
    <property type="entry name" value="SRCR"/>
</dbReference>
<keyword evidence="1 6" id="KW-0147">Chitin-binding</keyword>
<dbReference type="Proteomes" id="UP001152320">
    <property type="component" value="Chromosome 10"/>
</dbReference>
<organism evidence="9 10">
    <name type="scientific">Holothuria leucospilota</name>
    <name type="common">Black long sea cucumber</name>
    <name type="synonym">Mertensiothuria leucospilota</name>
    <dbReference type="NCBI Taxonomy" id="206669"/>
    <lineage>
        <taxon>Eukaryota</taxon>
        <taxon>Metazoa</taxon>
        <taxon>Echinodermata</taxon>
        <taxon>Eleutherozoa</taxon>
        <taxon>Echinozoa</taxon>
        <taxon>Holothuroidea</taxon>
        <taxon>Aspidochirotacea</taxon>
        <taxon>Aspidochirotida</taxon>
        <taxon>Holothuriidae</taxon>
        <taxon>Holothuria</taxon>
    </lineage>
</organism>
<feature type="disulfide bond" evidence="5">
    <location>
        <begin position="168"/>
        <end position="232"/>
    </location>
</feature>
<feature type="disulfide bond" evidence="6">
    <location>
        <begin position="277"/>
        <end position="291"/>
    </location>
</feature>
<gene>
    <name evidence="9" type="ORF">HOLleu_21548</name>
</gene>
<dbReference type="GO" id="GO:0016020">
    <property type="term" value="C:membrane"/>
    <property type="evidence" value="ECO:0007669"/>
    <property type="project" value="InterPro"/>
</dbReference>
<dbReference type="FunFam" id="3.10.250.10:FF:000005">
    <property type="entry name" value="Neurotrypsin isoform A"/>
    <property type="match status" value="2"/>
</dbReference>